<accession>A0A3N4K3P4</accession>
<name>A0A3N4K3P4_9PEZI</name>
<organism evidence="1 2">
    <name type="scientific">Choiromyces venosus 120613-1</name>
    <dbReference type="NCBI Taxonomy" id="1336337"/>
    <lineage>
        <taxon>Eukaryota</taxon>
        <taxon>Fungi</taxon>
        <taxon>Dikarya</taxon>
        <taxon>Ascomycota</taxon>
        <taxon>Pezizomycotina</taxon>
        <taxon>Pezizomycetes</taxon>
        <taxon>Pezizales</taxon>
        <taxon>Tuberaceae</taxon>
        <taxon>Choiromyces</taxon>
    </lineage>
</organism>
<reference evidence="1 2" key="1">
    <citation type="journal article" date="2018" name="Nat. Ecol. Evol.">
        <title>Pezizomycetes genomes reveal the molecular basis of ectomycorrhizal truffle lifestyle.</title>
        <authorList>
            <person name="Murat C."/>
            <person name="Payen T."/>
            <person name="Noel B."/>
            <person name="Kuo A."/>
            <person name="Morin E."/>
            <person name="Chen J."/>
            <person name="Kohler A."/>
            <person name="Krizsan K."/>
            <person name="Balestrini R."/>
            <person name="Da Silva C."/>
            <person name="Montanini B."/>
            <person name="Hainaut M."/>
            <person name="Levati E."/>
            <person name="Barry K.W."/>
            <person name="Belfiori B."/>
            <person name="Cichocki N."/>
            <person name="Clum A."/>
            <person name="Dockter R.B."/>
            <person name="Fauchery L."/>
            <person name="Guy J."/>
            <person name="Iotti M."/>
            <person name="Le Tacon F."/>
            <person name="Lindquist E.A."/>
            <person name="Lipzen A."/>
            <person name="Malagnac F."/>
            <person name="Mello A."/>
            <person name="Molinier V."/>
            <person name="Miyauchi S."/>
            <person name="Poulain J."/>
            <person name="Riccioni C."/>
            <person name="Rubini A."/>
            <person name="Sitrit Y."/>
            <person name="Splivallo R."/>
            <person name="Traeger S."/>
            <person name="Wang M."/>
            <person name="Zifcakova L."/>
            <person name="Wipf D."/>
            <person name="Zambonelli A."/>
            <person name="Paolocci F."/>
            <person name="Nowrousian M."/>
            <person name="Ottonello S."/>
            <person name="Baldrian P."/>
            <person name="Spatafora J.W."/>
            <person name="Henrissat B."/>
            <person name="Nagy L.G."/>
            <person name="Aury J.M."/>
            <person name="Wincker P."/>
            <person name="Grigoriev I.V."/>
            <person name="Bonfante P."/>
            <person name="Martin F.M."/>
        </authorList>
    </citation>
    <scope>NUCLEOTIDE SEQUENCE [LARGE SCALE GENOMIC DNA]</scope>
    <source>
        <strain evidence="1 2">120613-1</strain>
    </source>
</reference>
<dbReference type="EMBL" id="ML120379">
    <property type="protein sequence ID" value="RPB00545.1"/>
    <property type="molecule type" value="Genomic_DNA"/>
</dbReference>
<keyword evidence="2" id="KW-1185">Reference proteome</keyword>
<proteinExistence type="predicted"/>
<dbReference type="Proteomes" id="UP000276215">
    <property type="component" value="Unassembled WGS sequence"/>
</dbReference>
<dbReference type="AlphaFoldDB" id="A0A3N4K3P4"/>
<evidence type="ECO:0000313" key="2">
    <source>
        <dbReference type="Proteomes" id="UP000276215"/>
    </source>
</evidence>
<protein>
    <submittedName>
        <fullName evidence="1">Uncharacterized protein</fullName>
    </submittedName>
</protein>
<sequence length="129" mass="14744">MLLSFLLFAKLRTSFNVCQKNHPINPERGHTEVQRLSFVCSASEVCRPYPLWNIQNLGAVPPYTSVTPCSRSYPSELFLLSYQIVPNITSKTPRLTLRIYPNILSPFHHSGNSKRETCCIYPRFLAITV</sequence>
<evidence type="ECO:0000313" key="1">
    <source>
        <dbReference type="EMBL" id="RPB00545.1"/>
    </source>
</evidence>
<gene>
    <name evidence="1" type="ORF">L873DRAFT_1804963</name>
</gene>